<dbReference type="RefSeq" id="WP_268751783.1">
    <property type="nucleotide sequence ID" value="NZ_JAPRFQ010000001.1"/>
</dbReference>
<protein>
    <submittedName>
        <fullName evidence="7">O-antigen ligase family protein</fullName>
    </submittedName>
</protein>
<keyword evidence="8" id="KW-1185">Reference proteome</keyword>
<feature type="transmembrane region" description="Helical" evidence="5">
    <location>
        <begin position="60"/>
        <end position="78"/>
    </location>
</feature>
<dbReference type="PANTHER" id="PTHR37422">
    <property type="entry name" value="TEICHURONIC ACID BIOSYNTHESIS PROTEIN TUAE"/>
    <property type="match status" value="1"/>
</dbReference>
<feature type="transmembrane region" description="Helical" evidence="5">
    <location>
        <begin position="114"/>
        <end position="136"/>
    </location>
</feature>
<feature type="domain" description="O-antigen ligase-related" evidence="6">
    <location>
        <begin position="202"/>
        <end position="331"/>
    </location>
</feature>
<feature type="transmembrane region" description="Helical" evidence="5">
    <location>
        <begin position="193"/>
        <end position="210"/>
    </location>
</feature>
<dbReference type="AlphaFoldDB" id="A0A9X3FMB9"/>
<comment type="subcellular location">
    <subcellularLocation>
        <location evidence="1">Membrane</location>
        <topology evidence="1">Multi-pass membrane protein</topology>
    </subcellularLocation>
</comment>
<gene>
    <name evidence="7" type="ORF">OW157_02645</name>
</gene>
<keyword evidence="4 5" id="KW-0472">Membrane</keyword>
<dbReference type="Pfam" id="PF04932">
    <property type="entry name" value="Wzy_C"/>
    <property type="match status" value="1"/>
</dbReference>
<evidence type="ECO:0000313" key="8">
    <source>
        <dbReference type="Proteomes" id="UP001146670"/>
    </source>
</evidence>
<dbReference type="InterPro" id="IPR007016">
    <property type="entry name" value="O-antigen_ligase-rel_domated"/>
</dbReference>
<evidence type="ECO:0000256" key="1">
    <source>
        <dbReference type="ARBA" id="ARBA00004141"/>
    </source>
</evidence>
<feature type="transmembrane region" description="Helical" evidence="5">
    <location>
        <begin position="238"/>
        <end position="256"/>
    </location>
</feature>
<accession>A0A9X3FMB9</accession>
<feature type="transmembrane region" description="Helical" evidence="5">
    <location>
        <begin position="156"/>
        <end position="181"/>
    </location>
</feature>
<dbReference type="EMBL" id="JAPRFR010000001">
    <property type="protein sequence ID" value="MCZ0725465.1"/>
    <property type="molecule type" value="Genomic_DNA"/>
</dbReference>
<organism evidence="7 8">
    <name type="scientific">Aerococcus kribbianus</name>
    <dbReference type="NCBI Taxonomy" id="2999064"/>
    <lineage>
        <taxon>Bacteria</taxon>
        <taxon>Bacillati</taxon>
        <taxon>Bacillota</taxon>
        <taxon>Bacilli</taxon>
        <taxon>Lactobacillales</taxon>
        <taxon>Aerococcaceae</taxon>
        <taxon>Aerococcus</taxon>
    </lineage>
</organism>
<evidence type="ECO:0000259" key="6">
    <source>
        <dbReference type="Pfam" id="PF04932"/>
    </source>
</evidence>
<sequence length="413" mass="47886">MTNKNPTFLTIIYCLAIAIYLFGIIFFPHLDILFMGSIFIVSIFLIVFRQKLTLRINSNLIMLSLFVMISCFGLLLNSNIAYEHWKYVCTLIIVMLMFINLESLTDWPEVLIDYVIKISSIFIMGGILQIVSVPLLNSINARHLSQQHYSDALDYIYNDVLVGFTQNPAIIGFFICLVLYYTFIKFYNTSTKMINKYFYLIAFLFLYYLLFLTAKRGFLAFSIVIISYLIFRISKRKYLIIFPFIIFAGLFTLFLVKSQIGQDILLRSMNAEDITTGRLQFYEIVWNSFKESPIIGQGTYSTKEIIPINNAHNIYLQVLREQGIIGFSVFILTIIYNFVKTDRLIANLNQKKIINFLLMSQVMQLLFILWGFTGNPLYDNYPLVIYIIGIAISSQIARKIKANEISETVMSHN</sequence>
<evidence type="ECO:0000256" key="2">
    <source>
        <dbReference type="ARBA" id="ARBA00022692"/>
    </source>
</evidence>
<evidence type="ECO:0000256" key="3">
    <source>
        <dbReference type="ARBA" id="ARBA00022989"/>
    </source>
</evidence>
<dbReference type="GO" id="GO:0016020">
    <property type="term" value="C:membrane"/>
    <property type="evidence" value="ECO:0007669"/>
    <property type="project" value="UniProtKB-SubCell"/>
</dbReference>
<evidence type="ECO:0000256" key="5">
    <source>
        <dbReference type="SAM" id="Phobius"/>
    </source>
</evidence>
<dbReference type="Proteomes" id="UP001146670">
    <property type="component" value="Unassembled WGS sequence"/>
</dbReference>
<feature type="transmembrane region" description="Helical" evidence="5">
    <location>
        <begin position="323"/>
        <end position="341"/>
    </location>
</feature>
<feature type="transmembrane region" description="Helical" evidence="5">
    <location>
        <begin position="216"/>
        <end position="231"/>
    </location>
</feature>
<keyword evidence="3 5" id="KW-1133">Transmembrane helix</keyword>
<name>A0A9X3FMB9_9LACT</name>
<evidence type="ECO:0000313" key="7">
    <source>
        <dbReference type="EMBL" id="MCZ0725465.1"/>
    </source>
</evidence>
<feature type="transmembrane region" description="Helical" evidence="5">
    <location>
        <begin position="32"/>
        <end position="48"/>
    </location>
</feature>
<reference evidence="7" key="1">
    <citation type="submission" date="2022-12" db="EMBL/GenBank/DDBJ databases">
        <title>Description and comparative metabolic analysis of Aerococcus sp. nov., isolated from the feces of a pig.</title>
        <authorList>
            <person name="Chang Y.-H."/>
        </authorList>
    </citation>
    <scope>NUCLEOTIDE SEQUENCE</scope>
    <source>
        <strain evidence="7">YH-aer222</strain>
    </source>
</reference>
<dbReference type="GO" id="GO:0016874">
    <property type="term" value="F:ligase activity"/>
    <property type="evidence" value="ECO:0007669"/>
    <property type="project" value="UniProtKB-KW"/>
</dbReference>
<dbReference type="PANTHER" id="PTHR37422:SF13">
    <property type="entry name" value="LIPOPOLYSACCHARIDE BIOSYNTHESIS PROTEIN PA4999-RELATED"/>
    <property type="match status" value="1"/>
</dbReference>
<feature type="transmembrane region" description="Helical" evidence="5">
    <location>
        <begin position="84"/>
        <end position="102"/>
    </location>
</feature>
<evidence type="ECO:0000256" key="4">
    <source>
        <dbReference type="ARBA" id="ARBA00023136"/>
    </source>
</evidence>
<dbReference type="InterPro" id="IPR051533">
    <property type="entry name" value="WaaL-like"/>
</dbReference>
<proteinExistence type="predicted"/>
<keyword evidence="2 5" id="KW-0812">Transmembrane</keyword>
<keyword evidence="7" id="KW-0436">Ligase</keyword>
<comment type="caution">
    <text evidence="7">The sequence shown here is derived from an EMBL/GenBank/DDBJ whole genome shotgun (WGS) entry which is preliminary data.</text>
</comment>
<feature type="transmembrane region" description="Helical" evidence="5">
    <location>
        <begin position="7"/>
        <end position="26"/>
    </location>
</feature>
<feature type="transmembrane region" description="Helical" evidence="5">
    <location>
        <begin position="353"/>
        <end position="372"/>
    </location>
</feature>